<feature type="compositionally biased region" description="Low complexity" evidence="1">
    <location>
        <begin position="244"/>
        <end position="282"/>
    </location>
</feature>
<feature type="region of interest" description="Disordered" evidence="1">
    <location>
        <begin position="54"/>
        <end position="97"/>
    </location>
</feature>
<dbReference type="Proteomes" id="UP000078492">
    <property type="component" value="Unassembled WGS sequence"/>
</dbReference>
<dbReference type="KEGG" id="tcz:108768383"/>
<feature type="compositionally biased region" description="Polar residues" evidence="1">
    <location>
        <begin position="75"/>
        <end position="88"/>
    </location>
</feature>
<dbReference type="STRING" id="471704.A0A151IUR1"/>
<feature type="compositionally biased region" description="Basic residues" evidence="1">
    <location>
        <begin position="55"/>
        <end position="73"/>
    </location>
</feature>
<proteinExistence type="predicted"/>
<dbReference type="OrthoDB" id="6487365at2759"/>
<evidence type="ECO:0000313" key="3">
    <source>
        <dbReference type="Proteomes" id="UP000078492"/>
    </source>
</evidence>
<organism evidence="2 3">
    <name type="scientific">Trachymyrmex cornetzi</name>
    <dbReference type="NCBI Taxonomy" id="471704"/>
    <lineage>
        <taxon>Eukaryota</taxon>
        <taxon>Metazoa</taxon>
        <taxon>Ecdysozoa</taxon>
        <taxon>Arthropoda</taxon>
        <taxon>Hexapoda</taxon>
        <taxon>Insecta</taxon>
        <taxon>Pterygota</taxon>
        <taxon>Neoptera</taxon>
        <taxon>Endopterygota</taxon>
        <taxon>Hymenoptera</taxon>
        <taxon>Apocrita</taxon>
        <taxon>Aculeata</taxon>
        <taxon>Formicoidea</taxon>
        <taxon>Formicidae</taxon>
        <taxon>Myrmicinae</taxon>
        <taxon>Trachymyrmex</taxon>
    </lineage>
</organism>
<name>A0A151IUR1_9HYME</name>
<accession>A0A151IUR1</accession>
<dbReference type="AlphaFoldDB" id="A0A151IUR1"/>
<evidence type="ECO:0000313" key="2">
    <source>
        <dbReference type="EMBL" id="KYN11217.1"/>
    </source>
</evidence>
<protein>
    <recommendedName>
        <fullName evidence="4">BESS domain-containing protein</fullName>
    </recommendedName>
</protein>
<feature type="region of interest" description="Disordered" evidence="1">
    <location>
        <begin position="244"/>
        <end position="300"/>
    </location>
</feature>
<reference evidence="2 3" key="1">
    <citation type="submission" date="2015-09" db="EMBL/GenBank/DDBJ databases">
        <title>Trachymyrmex cornetzi WGS genome.</title>
        <authorList>
            <person name="Nygaard S."/>
            <person name="Hu H."/>
            <person name="Boomsma J."/>
            <person name="Zhang G."/>
        </authorList>
    </citation>
    <scope>NUCLEOTIDE SEQUENCE [LARGE SCALE GENOMIC DNA]</scope>
    <source>
        <strain evidence="2">Tcor2-1</strain>
        <tissue evidence="2">Whole body</tissue>
    </source>
</reference>
<evidence type="ECO:0008006" key="4">
    <source>
        <dbReference type="Google" id="ProtNLM"/>
    </source>
</evidence>
<sequence>MDKTTCPQTYKEIDQSIVKMEMESEQNFKPDNLNINFVEVPSIEEHDVTILPAKFRGRGRGKGRGRGRGKGRGRYSNSSQISASPKQSHSTDMKATLKKDRFRPIRPKPLQPITSTILKHKFGLPIMNMATLPSNRVILPSPLKEKVTITHVTPLDKSDKIKNIKPISNDNSVLQKKNVFSSDIDSKTIDTKVVVDSKTINTTAVNSKTINDSNKSETVNIVPITNESKIDKIVKTERSSIIAKSNCNNNNNTDNSSNSNNNSSNKKNSNDISSSNTNSDKNCNNYDKDLRTNSKTKSKSNKNSIELFFESMAQTVLNLPNEVQADIKMQICKIVTKAEIEFCGSQVKRKTKY</sequence>
<keyword evidence="3" id="KW-1185">Reference proteome</keyword>
<dbReference type="EMBL" id="KQ980949">
    <property type="protein sequence ID" value="KYN11217.1"/>
    <property type="molecule type" value="Genomic_DNA"/>
</dbReference>
<gene>
    <name evidence="2" type="ORF">ALC57_16648</name>
</gene>
<evidence type="ECO:0000256" key="1">
    <source>
        <dbReference type="SAM" id="MobiDB-lite"/>
    </source>
</evidence>